<reference evidence="7 8" key="1">
    <citation type="submission" date="2019-07" db="EMBL/GenBank/DDBJ databases">
        <title>Genomes of Cafeteria roenbergensis.</title>
        <authorList>
            <person name="Fischer M.G."/>
            <person name="Hackl T."/>
            <person name="Roman M."/>
        </authorList>
    </citation>
    <scope>NUCLEOTIDE SEQUENCE [LARGE SCALE GENOMIC DNA]</scope>
    <source>
        <strain evidence="7 8">Cflag</strain>
    </source>
</reference>
<feature type="transmembrane region" description="Helical" evidence="5">
    <location>
        <begin position="380"/>
        <end position="403"/>
    </location>
</feature>
<evidence type="ECO:0000259" key="6">
    <source>
        <dbReference type="Pfam" id="PF08409"/>
    </source>
</evidence>
<feature type="region of interest" description="Disordered" evidence="4">
    <location>
        <begin position="521"/>
        <end position="554"/>
    </location>
</feature>
<keyword evidence="2" id="KW-0802">TPR repeat</keyword>
<feature type="region of interest" description="Disordered" evidence="4">
    <location>
        <begin position="760"/>
        <end position="863"/>
    </location>
</feature>
<keyword evidence="5" id="KW-0812">Transmembrane</keyword>
<dbReference type="GO" id="GO:0005783">
    <property type="term" value="C:endoplasmic reticulum"/>
    <property type="evidence" value="ECO:0007669"/>
    <property type="project" value="TreeGrafter"/>
</dbReference>
<evidence type="ECO:0000256" key="5">
    <source>
        <dbReference type="SAM" id="Phobius"/>
    </source>
</evidence>
<evidence type="ECO:0000256" key="2">
    <source>
        <dbReference type="ARBA" id="ARBA00022803"/>
    </source>
</evidence>
<feature type="transmembrane region" description="Helical" evidence="5">
    <location>
        <begin position="464"/>
        <end position="484"/>
    </location>
</feature>
<comment type="caution">
    <text evidence="7">The sequence shown here is derived from an EMBL/GenBank/DDBJ whole genome shotgun (WGS) entry which is preliminary data.</text>
</comment>
<evidence type="ECO:0000313" key="7">
    <source>
        <dbReference type="EMBL" id="KAA0161363.1"/>
    </source>
</evidence>
<dbReference type="GO" id="GO:0035269">
    <property type="term" value="P:protein O-linked glycosylation via mannose"/>
    <property type="evidence" value="ECO:0007669"/>
    <property type="project" value="TreeGrafter"/>
</dbReference>
<dbReference type="PANTHER" id="PTHR44227">
    <property type="match status" value="1"/>
</dbReference>
<dbReference type="InterPro" id="IPR052346">
    <property type="entry name" value="O-mannosyl-transferase_TMTC"/>
</dbReference>
<feature type="domain" description="DUF1736" evidence="6">
    <location>
        <begin position="405"/>
        <end position="470"/>
    </location>
</feature>
<feature type="compositionally biased region" description="Low complexity" evidence="4">
    <location>
        <begin position="529"/>
        <end position="554"/>
    </location>
</feature>
<dbReference type="PANTHER" id="PTHR44227:SF3">
    <property type="entry name" value="PROTEIN O-MANNOSYL-TRANSFERASE TMTC4"/>
    <property type="match status" value="1"/>
</dbReference>
<dbReference type="GO" id="GO:0030968">
    <property type="term" value="P:endoplasmic reticulum unfolded protein response"/>
    <property type="evidence" value="ECO:0007669"/>
    <property type="project" value="TreeGrafter"/>
</dbReference>
<dbReference type="Proteomes" id="UP000325113">
    <property type="component" value="Unassembled WGS sequence"/>
</dbReference>
<dbReference type="InterPro" id="IPR013618">
    <property type="entry name" value="TMTC_DUF1736"/>
</dbReference>
<dbReference type="Pfam" id="PF08409">
    <property type="entry name" value="TMTC_DUF1736"/>
    <property type="match status" value="1"/>
</dbReference>
<proteinExistence type="predicted"/>
<accession>A0A5A8D7D5</accession>
<evidence type="ECO:0000256" key="1">
    <source>
        <dbReference type="ARBA" id="ARBA00022737"/>
    </source>
</evidence>
<feature type="transmembrane region" description="Helical" evidence="5">
    <location>
        <begin position="581"/>
        <end position="605"/>
    </location>
</feature>
<feature type="transmembrane region" description="Helical" evidence="5">
    <location>
        <begin position="423"/>
        <end position="443"/>
    </location>
</feature>
<evidence type="ECO:0000256" key="3">
    <source>
        <dbReference type="ARBA" id="ARBA00023136"/>
    </source>
</evidence>
<dbReference type="GO" id="GO:0000030">
    <property type="term" value="F:mannosyltransferase activity"/>
    <property type="evidence" value="ECO:0007669"/>
    <property type="project" value="TreeGrafter"/>
</dbReference>
<protein>
    <recommendedName>
        <fullName evidence="6">DUF1736 domain-containing protein</fullName>
    </recommendedName>
</protein>
<gene>
    <name evidence="7" type="ORF">FNF31_03822</name>
</gene>
<keyword evidence="1" id="KW-0677">Repeat</keyword>
<feature type="transmembrane region" description="Helical" evidence="5">
    <location>
        <begin position="264"/>
        <end position="286"/>
    </location>
</feature>
<organism evidence="7 8">
    <name type="scientific">Cafeteria roenbergensis</name>
    <name type="common">Marine flagellate</name>
    <dbReference type="NCBI Taxonomy" id="33653"/>
    <lineage>
        <taxon>Eukaryota</taxon>
        <taxon>Sar</taxon>
        <taxon>Stramenopiles</taxon>
        <taxon>Bigyra</taxon>
        <taxon>Opalozoa</taxon>
        <taxon>Bicosoecida</taxon>
        <taxon>Cafeteriaceae</taxon>
        <taxon>Cafeteria</taxon>
    </lineage>
</organism>
<sequence length="1355" mass="139844">MVAAAAAVTAVLAHFASIDNKWAYDDKVAIQTNPDVVGHRPLLEAFSNDFWGHSLRPKSAAEDPNANMSWWSHHSYRPLTILSFRANVEMAQPTGLRGAAHVFHATNILIQAAACAAVVPLLTALTGLQPVPRGGKHGVATSPGRAGAPREADRAQLGLEPDAGAELLARPRPSQADPASSAGGTLAGRALAWLRRWTSPRPAVDSLRPSALTVVAAVLFAAHPIHVESVANATHRAEPLCCLFLFLAWAAYERATRPRKQGAAFGSAVVASAAWTLVAAALHIAAVLAKETAIGFPAVVVVADVAATMLRRTSLTLARAPTGPDPAPAKAPRAASPEPATQPPPSSSAQPPRELRYEHVTFAEDVSSCACHGMLIIRCVLVLVWAACVFYGRVVVLTGGYSLNMQAMHNPISTMPSFVDRTLSFGLVQAFAASLLFVPALLSHEHNAIEPVTSLVDPRNLATVALWAGIAAILAWAVHSGSAWRASSQLEPESANGCSAPDDDDQVVVFGTKAVQTELVRPSAGGSGTSAAAGAAARGSAHSEPSPAAPTGPAGAAGLGVAPLALELLPPGHISRRWRLLGGLGIAAASYLPASHVVLVVGFVLAERQLYLPSLGAAVLMAEALLGISDMVGAHCATQRVRSGAAGRLASALGCTALALRPVGTSIRPGRRAVHSGGGGDVVLAAARPAGPESDAPAGRDESSADVLAALGAAAERSPGTDGALRLRADGVAVWDRGTSTAELERKIGLSYRGQQRQALGWPWPLGGEDPPGPRRVRFAEDGSKVSSSDAEEPRETGNVRSSKPAAGRAGCGAAGKASETRTAGAPPAGSVGQGGSRSLRTAGRPGGAASEAGGARRGMPREGDVVAVPAPLASVRPRCGTPSGFTLWLLAIAVALAFVVRSSVRASAWLNDEAIGSDLVERYPNRNPMGRYGSGMTRLYQGKLVEATALLLESTELSGFAEPRIALSEVLWRDVVPALLMGLNGRPDHEEVMALRSAVRSHCLFGGPGVVVLQVSGEQWVAANYSQGWPPLPGQPSKGAAAQRASADGSGGGAAAAGCGATPAMRRPAEAARAGAELLNASTVGRAVRASHAFLNYVNASRSNRREFFGMLGLLEAAIPAADAIDALVAESGAGGIHPGLTDSVLGRVPTRMFRELPFPGADPTTGLGAFPRLRGASDGPEAASLNRSEFVSLVAQAANTLPASHHHRYVLSSNAFVVRMLSPVHRWGSVKIAMQHAEHASQTHQMTLRVVKANLACMWATAGLLDRAVAEASASLAVARTTSDSGEAVELTVAFAQAVHRFAASEAGRAMAARWAQLDGGTNEAVLKLAPGPHIGYRAQAVGCAFVVMPLSF</sequence>
<evidence type="ECO:0000313" key="8">
    <source>
        <dbReference type="Proteomes" id="UP000325113"/>
    </source>
</evidence>
<feature type="region of interest" description="Disordered" evidence="4">
    <location>
        <begin position="132"/>
        <end position="153"/>
    </location>
</feature>
<keyword evidence="3 5" id="KW-0472">Membrane</keyword>
<name>A0A5A8D7D5_CAFRO</name>
<dbReference type="EMBL" id="VLTM01000036">
    <property type="protein sequence ID" value="KAA0161363.1"/>
    <property type="molecule type" value="Genomic_DNA"/>
</dbReference>
<feature type="region of interest" description="Disordered" evidence="4">
    <location>
        <begin position="318"/>
        <end position="353"/>
    </location>
</feature>
<evidence type="ECO:0000256" key="4">
    <source>
        <dbReference type="SAM" id="MobiDB-lite"/>
    </source>
</evidence>
<keyword evidence="5" id="KW-1133">Transmembrane helix</keyword>
<feature type="compositionally biased region" description="Low complexity" evidence="4">
    <location>
        <begin position="330"/>
        <end position="339"/>
    </location>
</feature>